<evidence type="ECO:0000313" key="4">
    <source>
        <dbReference type="Proteomes" id="UP001299265"/>
    </source>
</evidence>
<keyword evidence="1" id="KW-0175">Coiled coil</keyword>
<evidence type="ECO:0000256" key="1">
    <source>
        <dbReference type="SAM" id="Coils"/>
    </source>
</evidence>
<dbReference type="AlphaFoldDB" id="A0AAP2RHP9"/>
<sequence>MQSALVSVIMTVYNAEDYLSESIKSVLNQTHKNLQLIIIDDGSTDASSKIISSFEDPRIEFYQLQENRHIAFATNVAFSKVKGDYMAIMDADDIWVEEKIEKQLNYLYSHPEHQGCFTWVDLIDSNGDCINEKLPSLKALFDSHTDTQEEWLRFFFFHGNKLNNPSSLIEARVLPIIGNHDLFYIQATDMEWWVRFTSRYSFGILEEPLVKYRRILDSDTNVSSLSEEHDTRFYNEYMHIRYHFFDSMDDSLFIRTFKDYFQNPDSKTPLELACEKAFLICHSFNDSSAFSALGILKIDELLRRSDTAEILKKRFKFSTVECGRLTGTHLYNDPYIQKRELSSIISQKQQEEKIKKLEEKNIASLQQIEQLNAAANEIQFKMREVQTAYQQMETLFNQAIEEQRKLEEINNNSKSEIQQLKKEVSILNQSILELDSDLLSILNSRSWKVTSPFRKLADKIKDARINKDSDNNKNNKL</sequence>
<dbReference type="RefSeq" id="WP_231062047.1">
    <property type="nucleotide sequence ID" value="NZ_JAJNOR010000002.1"/>
</dbReference>
<proteinExistence type="predicted"/>
<dbReference type="InterPro" id="IPR029044">
    <property type="entry name" value="Nucleotide-diphossugar_trans"/>
</dbReference>
<name>A0AAP2RHP9_9FIRM</name>
<dbReference type="InterPro" id="IPR001173">
    <property type="entry name" value="Glyco_trans_2-like"/>
</dbReference>
<dbReference type="Proteomes" id="UP001299265">
    <property type="component" value="Unassembled WGS sequence"/>
</dbReference>
<comment type="caution">
    <text evidence="3">The sequence shown here is derived from an EMBL/GenBank/DDBJ whole genome shotgun (WGS) entry which is preliminary data.</text>
</comment>
<dbReference type="Gene3D" id="3.90.550.10">
    <property type="entry name" value="Spore Coat Polysaccharide Biosynthesis Protein SpsA, Chain A"/>
    <property type="match status" value="1"/>
</dbReference>
<keyword evidence="4" id="KW-1185">Reference proteome</keyword>
<feature type="domain" description="Glycosyltransferase 2-like" evidence="2">
    <location>
        <begin position="7"/>
        <end position="162"/>
    </location>
</feature>
<dbReference type="GO" id="GO:0016758">
    <property type="term" value="F:hexosyltransferase activity"/>
    <property type="evidence" value="ECO:0007669"/>
    <property type="project" value="UniProtKB-ARBA"/>
</dbReference>
<dbReference type="Pfam" id="PF00535">
    <property type="entry name" value="Glycos_transf_2"/>
    <property type="match status" value="1"/>
</dbReference>
<evidence type="ECO:0000313" key="3">
    <source>
        <dbReference type="EMBL" id="MCD2492136.1"/>
    </source>
</evidence>
<dbReference type="CDD" id="cd00761">
    <property type="entry name" value="Glyco_tranf_GTA_type"/>
    <property type="match status" value="1"/>
</dbReference>
<evidence type="ECO:0000259" key="2">
    <source>
        <dbReference type="Pfam" id="PF00535"/>
    </source>
</evidence>
<organism evidence="3 4">
    <name type="scientific">Lientehia hominis</name>
    <dbReference type="NCBI Taxonomy" id="2897778"/>
    <lineage>
        <taxon>Bacteria</taxon>
        <taxon>Bacillati</taxon>
        <taxon>Bacillota</taxon>
        <taxon>Clostridia</taxon>
        <taxon>Lachnospirales</taxon>
        <taxon>Lachnospiraceae</taxon>
        <taxon>Lientehia</taxon>
    </lineage>
</organism>
<dbReference type="PANTHER" id="PTHR22916">
    <property type="entry name" value="GLYCOSYLTRANSFERASE"/>
    <property type="match status" value="1"/>
</dbReference>
<gene>
    <name evidence="3" type="ORF">LQE92_05780</name>
</gene>
<dbReference type="SUPFAM" id="SSF53448">
    <property type="entry name" value="Nucleotide-diphospho-sugar transferases"/>
    <property type="match status" value="1"/>
</dbReference>
<reference evidence="3 4" key="1">
    <citation type="submission" date="2021-11" db="EMBL/GenBank/DDBJ databases">
        <title>Lacrimispora sp. nov. NSJ-141 isolated from human feces.</title>
        <authorList>
            <person name="Abdugheni R."/>
        </authorList>
    </citation>
    <scope>NUCLEOTIDE SEQUENCE [LARGE SCALE GENOMIC DNA]</scope>
    <source>
        <strain evidence="3 4">NSJ-141</strain>
    </source>
</reference>
<feature type="coiled-coil region" evidence="1">
    <location>
        <begin position="347"/>
        <end position="437"/>
    </location>
</feature>
<dbReference type="EMBL" id="JAJNOR010000002">
    <property type="protein sequence ID" value="MCD2492136.1"/>
    <property type="molecule type" value="Genomic_DNA"/>
</dbReference>
<dbReference type="PANTHER" id="PTHR22916:SF3">
    <property type="entry name" value="UDP-GLCNAC:BETAGAL BETA-1,3-N-ACETYLGLUCOSAMINYLTRANSFERASE-LIKE PROTEIN 1"/>
    <property type="match status" value="1"/>
</dbReference>
<accession>A0AAP2RHP9</accession>
<protein>
    <submittedName>
        <fullName evidence="3">Glycosyltransferase family 2 protein</fullName>
    </submittedName>
</protein>